<dbReference type="PANTHER" id="PTHR10953">
    <property type="entry name" value="UBIQUITIN-ACTIVATING ENZYME E1"/>
    <property type="match status" value="1"/>
</dbReference>
<dbReference type="Pfam" id="PF00179">
    <property type="entry name" value="UQ_con"/>
    <property type="match status" value="1"/>
</dbReference>
<feature type="region of interest" description="Disordered" evidence="5">
    <location>
        <begin position="782"/>
        <end position="842"/>
    </location>
</feature>
<dbReference type="InterPro" id="IPR019572">
    <property type="entry name" value="UBA_E1_SCCH"/>
</dbReference>
<dbReference type="Pfam" id="PF00899">
    <property type="entry name" value="ThiF"/>
    <property type="match status" value="2"/>
</dbReference>
<dbReference type="PROSITE" id="PS50127">
    <property type="entry name" value="UBC_2"/>
    <property type="match status" value="1"/>
</dbReference>
<comment type="similarity">
    <text evidence="2">Belongs to the ubiquitin-activating E1 family.</text>
</comment>
<evidence type="ECO:0000259" key="6">
    <source>
        <dbReference type="PROSITE" id="PS50030"/>
    </source>
</evidence>
<feature type="coiled-coil region" evidence="4">
    <location>
        <begin position="1260"/>
        <end position="1287"/>
    </location>
</feature>
<dbReference type="InterPro" id="IPR018075">
    <property type="entry name" value="UBQ-activ_enz_E1"/>
</dbReference>
<dbReference type="Gene3D" id="3.10.290.60">
    <property type="entry name" value="Ubiquitin-activating enzyme E1, UFD domain"/>
    <property type="match status" value="1"/>
</dbReference>
<evidence type="ECO:0000256" key="1">
    <source>
        <dbReference type="ARBA" id="ARBA00004906"/>
    </source>
</evidence>
<organism evidence="8 9">
    <name type="scientific">Euplotes crassus</name>
    <dbReference type="NCBI Taxonomy" id="5936"/>
    <lineage>
        <taxon>Eukaryota</taxon>
        <taxon>Sar</taxon>
        <taxon>Alveolata</taxon>
        <taxon>Ciliophora</taxon>
        <taxon>Intramacronucleata</taxon>
        <taxon>Spirotrichea</taxon>
        <taxon>Hypotrichia</taxon>
        <taxon>Euplotida</taxon>
        <taxon>Euplotidae</taxon>
        <taxon>Moneuplotes</taxon>
    </lineage>
</organism>
<protein>
    <recommendedName>
        <fullName evidence="10">UBA domain-containing protein</fullName>
    </recommendedName>
</protein>
<dbReference type="InterPro" id="IPR038252">
    <property type="entry name" value="UBA_E1_C_sf"/>
</dbReference>
<sequence length="5774" mass="665965">MEKEMDITETNQEKEQISVQPKLFDFDSTKKILYYLNESKYLEEEPIKKTKVRTEKKLSAMDKIDSLLEKAKKDEMLGKKFRIENAEEEKPYYLLPETMRFCRAISDEDISPSGLTAKCINKGTEKFSHFYSNVTLKRGVHYWEIICPLSCGGIEFGVKNKETCEKICVSFRTTTPRVVGVKLDLENRTLNFWLNGRPQPKRNCSVPKGEYLMLVKMKNLGNTVILNPFTGCKDDSFPSKLLLSTQERNYLVNLYDHNIPAEVNLKNLEVQKDESQVICGDTGGDEVPDEGSAQVIKSFEEKNPKEDIQKGSNSLELSSLEFDQNYEKIVQIYTKVKSCSDFEKLTVKDTLRLTPLEYSDKVLAFSGSKIKIAAKNEYDEIDPRAFIQFEYYKETPKLVLSKEDFICLFKISDWRNTYSKLKSSDERAYMHTFLDKCLNSKIIEINSQAFVVLDIDLHVSRIITDSLLSSAADSYNRLARDFLNMRENAIINGVSSVLENPGNDFQVKNDFFYEQYPSNLQVLKLISIILDLQEQIWLWTRTESEHVNSEAIERASSRAHTAYGRLASFISWTSNPEHILNLCEEGYMNTSDSHVTLKNYLKDDCLAEDDLVKPDTLCDTLDLKYHNINVPLYKTLNYFPLLKHTRETDSMDYPNFEQSCISGVCTPSFSEFLATFNINDGSVCLWNSELHLFCVGRVNFKMLPRSKILQKLKLQDKAKTLQKEIQDLDDQILKLSPSPPDEKTPEKVYEDIIREHDEEEKEKTRIPFASFDEDSDIEIEKYNPPEEEKEVPLAFDPSKESGIFHETKNPFLKKETDSKKAKSKSKSKDKSQGSVSKKGFAKKKKEFMPKKAFLDDLLNMGFSKEDSIAALKAVNNESVELAVDKVITIQSNQMQNQESSLQTMLKKITNTITNKASPKDEEEEHPTEIKESDNDLAEKIQEKKVFMDKKVNEKNEISSKIQEIDQEEEKVKENALIGVCMSTSLEGTQSPIIVSGVTHNEDKFTLEVKTVSYYDQYLKKLIKQKSASEISLIDSYEVARESPISEDPSDEVLDHILNQCRFSVNTLLPLFVGYQTKRNWKLEKNQYPSFIFTETSNRKIDLDMFKEVYGIVNIRDYYTNESSSLLGIYGMAETPILVPVEISHNNVKVHEVINLKISESHFSIRSELGNNLFVKSETQFLVYKYAKENTLELIKEVETTGDYEVSMTKYEGIQKNENTKNFRNLCKSLHFLNRQQKLNEISKYLKTLQLKINLKGEHVNEDISIVCEKQKEEVKEKERNNHELDENTLNDKLSKPLISISDLKNCEDFDMYESLIQGQTLHKPPCLINPHGEENESESEYTCEIKFERPLSLFSLKLDLTFDANPHELRKLLPKKQKMEIKKDEKAVDQEEVKSDKYIPPGETSKKDVIDFGDENCIPLVVHSYVGCAFNANSQVSKLVSDDKRVFAANYAGSHFIFCHQFGKRFIIDQFTVMSENSSQIGAYPVGAGILFISDTLAGLENTDPFHSFTLKDYVEWKDKRMYDPRPLQPYEPVGYFDFGKTTKIVDKKASKVPCKYIKLVPTEFKKVKNDTFPQKKFPTYPIEFKFFGVIGEELESKVEPGSSSDLLTPNSTVESVCNTKSEYRIEIHNEKTGEWETIHEEKTGINIHEVMAMGMSINIPSSNLDKILTWISSSSITGIYRSSITNSKIQMSMIDKLRVVVKSPDIWKLRSLQLSPKALANNEDHRKGIFSNIPVKFLRSCILDLKYFNCINKEIVLCLTNDSIDFSIKQRAMRTLDLIISLNPKMIPLIFESLELEKFINLLYKQDSRGCRYILGLFRKFYEYEDLSEKISEFVIKNISQMNKILMTYPSLEAFMSLIGYQMMNCKDKIFKVTFESLYYNVCQVAISKLQTSEYTILRKLTNYKNYPFDACNFSNHSESVQTKTKVDKDTENFEKQGNPLPYEAKYFSGAKFKEYIIEFPVKALINDIRILFGVTSNKAFRMDLKIYGLNEEKENLLFSNSYDESVYCYLTNNCHINEYNLYDRNEEREALSINNLGYIGRKLKIHISFFDSFQTNSNQQSVVEHVLPEIYGEFRKTEEDPAGSSDLPQILSQENLKIGHSTSFTLCTLENKSEKILKCNPADNMSAMNTEPTKMQQNLDYEEMLKELSGCQLELRDLLWKANNSTKKEQTKILATVDKVIEKIEGIKNKIPVENIESGEIIHSLEFQKCLSTKFSQLLISIYKSDPKAISLKEYPLEDIIYELFVNYVLKDSQTSNVSSSVHNINTNEVWMLINTVLLPSIEDQSVLDRLVIKVLNNFILNSDSIYSKSRVIESLENLPYSYDKVISYAIEKLYPDQEDIKLTNDVQKVLNTLVKDGSSVQKESVSTKRLLMTVLVLNNLKSHHNQNVSQSLSKINLIASWLIDNVSLTGHGKQSSKMMDFSIMKLIVNYQHQLLTMTDIEDHLELSKKESFITAHTLTVFLIDNKDLNKKLSEIFTLLVSIEHFNISNEELKKMKPEEIEHLRNHGAQKLLMLENLFKFWKKIIQMLLNDEIIKEHYRKEESWIQNLLFSIEFYLNSYDNLRKLRTYLDKKKDILSIDEELLAISTISPDFSIVTGLVSLLQSYFIPEQDIGHDLQGCYSNIHLTTLWSLVFEILSCVDTDKTEKDNILKKLVSTLLNSSIELQEISYLADSKFKIDTDHEFLCTLLFEFLNQSIGKNHEAVVYTLCDKWLHVLLNESDIDKKIQNNTDIKITMRISDIHLITSMFYNSSSYLVKHLNYSYFGGVIGSCEITFKKAKIIPQLLLINKSINDQGELILEKAFLESKTNPEIRQTLIKGFRNIVTWLFMNSGEHSGPIKKYVKSIESQLKYVIQIASDTKDCELIKNVLDIYKMLMKSIEKLIDQGKIPLALAFSKAKSIHSILASICEYLLVSEEIVNDFVFNQNGLDYFLNQLLSNTKSTEIQTHHKKDDEEEKIITSKHEVEETIPLTEDLPDEEQDLEEDLLNDELFEYVSNKFREEQEINNDKKENKKEDHISIKGQNFRKVTSGDFVPNEFARTMTLIDSQFGKGKDFTNNLDWSVNKKGYRQRIVFKKFESEKENEIWMVFKLNRVIEIKEIQVGFTNFWTVDSEVYIEPSSVIVETGLTENETNAVCSLKKLDDKGFANFGTTVYGLNLYAFNQQSQNEDLSELMKSNFNSLQSLKARYIKFRMRSNSITCLENSPLISKYIKPKSLGINFCSIMGYDLNNVGNIKTTIDSLKRSTSSKVLSALFKREFKNILEMIAKDPNYVEYLKSNLNNILEVIDDKAVSHVIAQILRMFTEYNKELGDWIIKKLLDIHCNNSQVSLLYDLIKCNPKEFIPRLKIVQSFIFEHCELAQKNPEKLPKDFLQLESFMRIFMDLVNIFCKNLQIEDWCSQVLTTEELEEKKQLDFQIFKNKKHSECLVISENNFKCLLTLLLESSEIQDEKTKNQCNKFLLKFILPFVVYGEIRSEKSCFTQEDIIKNYLLDDGHFEVKSSVVSAIIANYTECSDDLLSFISEKVKIEQIVTIIKESETEKEIDEGRLVTILDFWTNCLHNEHFRSKVASRDVGIQLYEVVTQANSTHPHKLSLNVKRLVIKLIIKLTLGFEDNENALAKRIIKDLEPLKDKKDIDFVNNILTPLLKAEQKVSISFDFYDKKMQTFHTFTNAIEECRDSPKVDNFLSYPLYSNIIPHLERVVGRDYNSQKLIISDWKPIFLSKKEGTASFKDMLMTIENKTSLFFIFEGTSKKIGDSCYFGIYNRNAVYHKDEQYLTNASDDHFCFAILGKNEYYCFQMKEDKPVIDFKNVKAGEVNFAQGFVNLKHKVSLSRIGMITKDSHSEIQISKGYAPLQDFKIEKFTIYELGGMKENNSNPASQNPQANPIQPLYNNLMEKYYQTESLNYFKENCFFVAENQTLEELSYDLFGFNSRIATRYNGGKLDEIYKRQKEMGAKDNILDLTLSFDEFVDKATTKLTQNKSIKANSSKKYIPHMGIFNMFEKENGVTELITITQKSVKDTWKNKELSMKWGLWLLELQSFTKLPLFFQFFMKDKHFKDLLFEILAGVPDQETGNSQHWSEKQVEAVKQTYKIIKEMFQASKDKTIRDKAAENGLIEKILIRLREVTGEISRTYEEDKTEEGEDDRSETTVTTVENEDNDGKEMKDKNYEEKKKIKNYEKKKRKGVGYTTGVGKTWNVSQYIKNKKVKNEQISYLIEILANFFRTKDWEPDKDIVEDILVSCLLPLIENAFRTGSLLDMVKYNKLYISYLRLVRVFAKSKALCNLLIDIGSQYKPKQIEPIHKLLGKLNDLANIYNNCLHSKPTTETEKDSEILIKEIKKTHKVVLKVVDRLAYDNDEDFYENALHLPLKESYPMLLKNLRFDHMDMKDKKGSYSHHYIKNYSKNVSSSKINRLAQELADLSTALPIDHTNAIFVRVDKNRVDLMKALVMGAEGTPYAHGAFEFDIYCNQNYPKDPPKMNLTTTGSSAVRFNPNLYACGKVCLSLLGTWRGNATENWDPKISTILQVLMSTQAIIMSEEIYFNEPGFEGEAGTPDGERKNEGYSNIIKYCNIKYAMLEQIKNPPKGFKTIIRRHFYLKKDEILRDCRKWIEEAKEHEALYTGLVSDHNYNWCNKFKHKGTYKKMLTEIVEELEEELKKLPEPSGKDLIPQTKKANKKTQKVKKEIDEGAARLDNIDIDSEEETIVTTSEINVDKDDVKDRWSRYIGAMGIEAVAKQATSRVFLSGASPAGIEVSKNVVLAGCKSFTLHDTRQATHIDLSGQFFIHEKDIGKNRATVSIKRLQQLNDYVKCNAETFELPQTEEDMLELGFDKYNIVCLSQCSYKTAVAINEFCRKRGIKFIYFDVFGPFARIFNDFGDEFIVLDKDGEDLKERWIKSISNEEKGVVEVLDTERHDLVDGDKVAITEVIGMNLKEGEDSGFKSSNINETIHKIEVISPFAFKIGDTTIFEEYKRNGKITQVKVPVTFKFKNLKDSLESPEIPLDDNMSIADFEKMGHISVSHACFEALDLFIEKNNRIPNPWDMKDHEEFFELIEPIAKRLENEIDETWKKIISLFCFTCQGSFNPLCAFIGGFLAQELIKAMTQKYSPIKQFFYFNSTEICPDITIEKDFEENVKKLEVVPLKDRYDGLRIVVGGTLLKKIQYSNVFMVGAGAIGCELLKNYAMLGIGTGKKDSDSKSGRIVLTDPDHIENSNLNRQFLFRKKHIQKSKSSTAAAAAINMNPELKGNILARLDKVHEASEHIFTDSFFENLTAVTNALDNVAARRYIDGRCVMARTPLIEGGTLGPKGNTQVIIPFKTESYSSQNDPEDNNQIPHCTLKMFPEESIHCIEWGKDIFTNLFTQIPQEVNKITEDKSFYPQTSQEISSLKQVLASLKDAPKTFDDCIKIAREKFNEYFSYNIKQLLYVYPLDTKTKDGKPFWTLPKRPPHDITFDPEKEMHYNFIAACACLYAVAHKIKIPYKETRVADTKKDIALKALKYQIKEFKPDESEAKEIKSLVEKEENKEDQEEEKVEEQDETNVEELVKELKGHLDVILPGLKEGESHMQVEEFEKDMDSNYHVDFIFSISNLRCHNYELKESTWLDVKLKAGRIIPALATTTAAVAGMQTLELLKLMKCEKLEEFRNYYMNLALPFAQGSECGPAKKTKLTEELEVDLWTRWDIKDKNITLKGLFDYILEKYKLYVRDVMFGNQTLYLQSIMDIAGKEKQKEETLNSTLLDLTESEEGEHVDLRITCTLEEDGDKILEGVPPVRIFFD</sequence>
<dbReference type="InterPro" id="IPR000011">
    <property type="entry name" value="UBQ/SUMO-activ_enz_E1-like"/>
</dbReference>
<evidence type="ECO:0000256" key="3">
    <source>
        <dbReference type="ARBA" id="ARBA00022598"/>
    </source>
</evidence>
<dbReference type="InterPro" id="IPR009060">
    <property type="entry name" value="UBA-like_sf"/>
</dbReference>
<feature type="coiled-coil region" evidence="4">
    <location>
        <begin position="947"/>
        <end position="974"/>
    </location>
</feature>
<dbReference type="GO" id="GO:0031510">
    <property type="term" value="C:SUMO activating enzyme complex"/>
    <property type="evidence" value="ECO:0007669"/>
    <property type="project" value="TreeGrafter"/>
</dbReference>
<gene>
    <name evidence="8" type="ORF">ECRASSUSDP1_LOCUS25152</name>
</gene>
<dbReference type="SUPFAM" id="SSF46934">
    <property type="entry name" value="UBA-like"/>
    <property type="match status" value="1"/>
</dbReference>
<feature type="domain" description="UBC core" evidence="7">
    <location>
        <begin position="4409"/>
        <end position="4576"/>
    </location>
</feature>
<evidence type="ECO:0008006" key="10">
    <source>
        <dbReference type="Google" id="ProtNLM"/>
    </source>
</evidence>
<dbReference type="InterPro" id="IPR042063">
    <property type="entry name" value="Ubi_acti_E1_SCCH"/>
</dbReference>
<dbReference type="PANTHER" id="PTHR10953:SF4">
    <property type="entry name" value="UBIQUITIN-ACTIVATING ENZYME E1 C-TERMINAL DOMAIN-CONTAINING PROTEIN"/>
    <property type="match status" value="1"/>
</dbReference>
<dbReference type="Gene3D" id="1.10.8.10">
    <property type="entry name" value="DNA helicase RuvA subunit, C-terminal domain"/>
    <property type="match status" value="1"/>
</dbReference>
<evidence type="ECO:0000259" key="7">
    <source>
        <dbReference type="PROSITE" id="PS50127"/>
    </source>
</evidence>
<name>A0AAD2D7G8_EUPCR</name>
<dbReference type="EMBL" id="CAMPGE010025938">
    <property type="protein sequence ID" value="CAI2383647.1"/>
    <property type="molecule type" value="Genomic_DNA"/>
</dbReference>
<feature type="region of interest" description="Disordered" evidence="5">
    <location>
        <begin position="4132"/>
        <end position="4168"/>
    </location>
</feature>
<keyword evidence="9" id="KW-1185">Reference proteome</keyword>
<reference evidence="8" key="1">
    <citation type="submission" date="2023-07" db="EMBL/GenBank/DDBJ databases">
        <authorList>
            <consortium name="AG Swart"/>
            <person name="Singh M."/>
            <person name="Singh A."/>
            <person name="Seah K."/>
            <person name="Emmerich C."/>
        </authorList>
    </citation>
    <scope>NUCLEOTIDE SEQUENCE</scope>
    <source>
        <strain evidence="8">DP1</strain>
    </source>
</reference>
<dbReference type="InterPro" id="IPR045886">
    <property type="entry name" value="ThiF/MoeB/HesA"/>
</dbReference>
<dbReference type="CDD" id="cd14270">
    <property type="entry name" value="UBA"/>
    <property type="match status" value="1"/>
</dbReference>
<dbReference type="Gene3D" id="3.10.110.10">
    <property type="entry name" value="Ubiquitin Conjugating Enzyme"/>
    <property type="match status" value="1"/>
</dbReference>
<dbReference type="SUPFAM" id="SSF48371">
    <property type="entry name" value="ARM repeat"/>
    <property type="match status" value="1"/>
</dbReference>
<evidence type="ECO:0000256" key="4">
    <source>
        <dbReference type="SAM" id="Coils"/>
    </source>
</evidence>
<feature type="compositionally biased region" description="Acidic residues" evidence="5">
    <location>
        <begin position="4137"/>
        <end position="4146"/>
    </location>
</feature>
<feature type="compositionally biased region" description="Basic and acidic residues" evidence="5">
    <location>
        <begin position="4159"/>
        <end position="4168"/>
    </location>
</feature>
<dbReference type="SMART" id="SM00985">
    <property type="entry name" value="UBA_e1_C"/>
    <property type="match status" value="1"/>
</dbReference>
<dbReference type="Pfam" id="PF09358">
    <property type="entry name" value="E1_UFD"/>
    <property type="match status" value="1"/>
</dbReference>
<evidence type="ECO:0000313" key="8">
    <source>
        <dbReference type="EMBL" id="CAI2383647.1"/>
    </source>
</evidence>
<dbReference type="Gene3D" id="2.40.30.180">
    <property type="entry name" value="Ubiquitin-activating enzyme E1, FCCH domain"/>
    <property type="match status" value="1"/>
</dbReference>
<dbReference type="Proteomes" id="UP001295684">
    <property type="component" value="Unassembled WGS sequence"/>
</dbReference>
<dbReference type="InterPro" id="IPR042449">
    <property type="entry name" value="Ub-E1_IAD_1"/>
</dbReference>
<dbReference type="InterPro" id="IPR015940">
    <property type="entry name" value="UBA"/>
</dbReference>
<dbReference type="PROSITE" id="PS50030">
    <property type="entry name" value="UBA"/>
    <property type="match status" value="1"/>
</dbReference>
<dbReference type="Gene3D" id="1.10.10.2660">
    <property type="entry name" value="Ubiquitin-activating enzyme E1, SCCH domain"/>
    <property type="match status" value="1"/>
</dbReference>
<comment type="caution">
    <text evidence="8">The sequence shown here is derived from an EMBL/GenBank/DDBJ whole genome shotgun (WGS) entry which is preliminary data.</text>
</comment>
<dbReference type="SUPFAM" id="SSF54495">
    <property type="entry name" value="UBC-like"/>
    <property type="match status" value="1"/>
</dbReference>
<dbReference type="CDD" id="cd23810">
    <property type="entry name" value="UBCc_BIRC6"/>
    <property type="match status" value="1"/>
</dbReference>
<dbReference type="SMART" id="SM00212">
    <property type="entry name" value="UBCc"/>
    <property type="match status" value="1"/>
</dbReference>
<dbReference type="Pfam" id="PF10585">
    <property type="entry name" value="UBA_E1_SCCH"/>
    <property type="match status" value="1"/>
</dbReference>
<feature type="compositionally biased region" description="Acidic residues" evidence="5">
    <location>
        <begin position="5523"/>
        <end position="5538"/>
    </location>
</feature>
<dbReference type="InterPro" id="IPR035985">
    <property type="entry name" value="Ubiquitin-activating_enz"/>
</dbReference>
<feature type="region of interest" description="Disordered" evidence="5">
    <location>
        <begin position="914"/>
        <end position="933"/>
    </location>
</feature>
<dbReference type="GO" id="GO:0016925">
    <property type="term" value="P:protein sumoylation"/>
    <property type="evidence" value="ECO:0007669"/>
    <property type="project" value="TreeGrafter"/>
</dbReference>
<dbReference type="GO" id="GO:0019948">
    <property type="term" value="F:SUMO activating enzyme activity"/>
    <property type="evidence" value="ECO:0007669"/>
    <property type="project" value="TreeGrafter"/>
</dbReference>
<proteinExistence type="inferred from homology"/>
<keyword evidence="4" id="KW-0175">Coiled coil</keyword>
<dbReference type="InterPro" id="IPR016135">
    <property type="entry name" value="UBQ-conjugating_enzyme/RWD"/>
</dbReference>
<comment type="pathway">
    <text evidence="1">Protein modification; protein ubiquitination.</text>
</comment>
<dbReference type="InterPro" id="IPR000594">
    <property type="entry name" value="ThiF_NAD_FAD-bd"/>
</dbReference>
<feature type="domain" description="UBA" evidence="6">
    <location>
        <begin position="847"/>
        <end position="889"/>
    </location>
</feature>
<dbReference type="SUPFAM" id="SSF69572">
    <property type="entry name" value="Activating enzymes of the ubiquitin-like proteins"/>
    <property type="match status" value="2"/>
</dbReference>
<dbReference type="InterPro" id="IPR018965">
    <property type="entry name" value="Ub-activating_enz_E1_C"/>
</dbReference>
<dbReference type="Gene3D" id="3.50.50.80">
    <property type="entry name" value="Ubiquitin-activating enzyme E1, inactive adenylation domain, subdomain 1"/>
    <property type="match status" value="1"/>
</dbReference>
<feature type="region of interest" description="Disordered" evidence="5">
    <location>
        <begin position="4661"/>
        <end position="4680"/>
    </location>
</feature>
<dbReference type="InterPro" id="IPR000608">
    <property type="entry name" value="UBC"/>
</dbReference>
<feature type="compositionally biased region" description="Basic and acidic residues" evidence="5">
    <location>
        <begin position="797"/>
        <end position="831"/>
    </location>
</feature>
<dbReference type="InterPro" id="IPR042302">
    <property type="entry name" value="E1_FCCH_sf"/>
</dbReference>
<dbReference type="Gene3D" id="3.40.50.720">
    <property type="entry name" value="NAD(P)-binding Rossmann-like Domain"/>
    <property type="match status" value="1"/>
</dbReference>
<dbReference type="NCBIfam" id="TIGR01408">
    <property type="entry name" value="Ube1"/>
    <property type="match status" value="1"/>
</dbReference>
<evidence type="ECO:0000313" key="9">
    <source>
        <dbReference type="Proteomes" id="UP001295684"/>
    </source>
</evidence>
<evidence type="ECO:0000256" key="2">
    <source>
        <dbReference type="ARBA" id="ARBA00005673"/>
    </source>
</evidence>
<accession>A0AAD2D7G8</accession>
<dbReference type="GO" id="GO:0005737">
    <property type="term" value="C:cytoplasm"/>
    <property type="evidence" value="ECO:0007669"/>
    <property type="project" value="TreeGrafter"/>
</dbReference>
<dbReference type="InterPro" id="IPR016024">
    <property type="entry name" value="ARM-type_fold"/>
</dbReference>
<dbReference type="PRINTS" id="PR01849">
    <property type="entry name" value="UBIQUITINACT"/>
</dbReference>
<evidence type="ECO:0000256" key="5">
    <source>
        <dbReference type="SAM" id="MobiDB-lite"/>
    </source>
</evidence>
<feature type="region of interest" description="Disordered" evidence="5">
    <location>
        <begin position="5516"/>
        <end position="5538"/>
    </location>
</feature>
<keyword evidence="3" id="KW-0436">Ligase</keyword>
<dbReference type="Gene3D" id="3.40.50.12550">
    <property type="entry name" value="Ubiquitin-activating enzyme E1, inactive adenylation domain, subdomain 2"/>
    <property type="match status" value="1"/>
</dbReference>